<dbReference type="InterPro" id="IPR029063">
    <property type="entry name" value="SAM-dependent_MTases_sf"/>
</dbReference>
<feature type="chain" id="PRO_5043270608" evidence="1">
    <location>
        <begin position="17"/>
        <end position="280"/>
    </location>
</feature>
<reference evidence="2" key="1">
    <citation type="submission" date="2022-10" db="EMBL/GenBank/DDBJ databases">
        <authorList>
            <person name="Chen Y."/>
            <person name="Dougan E. K."/>
            <person name="Chan C."/>
            <person name="Rhodes N."/>
            <person name="Thang M."/>
        </authorList>
    </citation>
    <scope>NUCLEOTIDE SEQUENCE</scope>
</reference>
<evidence type="ECO:0000313" key="3">
    <source>
        <dbReference type="EMBL" id="CAL4780338.1"/>
    </source>
</evidence>
<organism evidence="2">
    <name type="scientific">Cladocopium goreaui</name>
    <dbReference type="NCBI Taxonomy" id="2562237"/>
    <lineage>
        <taxon>Eukaryota</taxon>
        <taxon>Sar</taxon>
        <taxon>Alveolata</taxon>
        <taxon>Dinophyceae</taxon>
        <taxon>Suessiales</taxon>
        <taxon>Symbiodiniaceae</taxon>
        <taxon>Cladocopium</taxon>
    </lineage>
</organism>
<dbReference type="Proteomes" id="UP001152797">
    <property type="component" value="Unassembled WGS sequence"/>
</dbReference>
<keyword evidence="4" id="KW-1185">Reference proteome</keyword>
<evidence type="ECO:0000313" key="2">
    <source>
        <dbReference type="EMBL" id="CAI3993026.1"/>
    </source>
</evidence>
<sequence length="280" mass="31163">MAPWLLGLVMAQAATGYHCAANRNDTRRAKHAIRVCERRLAQRCRGQNRLVELPGCPPESVDFPPAAKSLFGGTEASELGCISRSTQLGRALWCLARHGGVRKALELFTGIGAGTTLLLGHALGRRDRPGTFFSVDRDHVNAWHATEVLHAAAKVEALVVLGLWRGFQAPGSYILQGDVFKHPKFIEALCFMTDGMDLIMLDPATDLRHTWPKLEKWCRPKFLAIHNSNLPGHAGWIPAQLKRRAPTAQDDHAWYELMNGSHPSIWEPGMRHWSLMARCD</sequence>
<evidence type="ECO:0000313" key="4">
    <source>
        <dbReference type="Proteomes" id="UP001152797"/>
    </source>
</evidence>
<keyword evidence="1" id="KW-0732">Signal</keyword>
<evidence type="ECO:0000256" key="1">
    <source>
        <dbReference type="SAM" id="SignalP"/>
    </source>
</evidence>
<proteinExistence type="predicted"/>
<dbReference type="Gene3D" id="3.40.50.150">
    <property type="entry name" value="Vaccinia Virus protein VP39"/>
    <property type="match status" value="1"/>
</dbReference>
<dbReference type="AlphaFoldDB" id="A0A9P1CMR0"/>
<comment type="caution">
    <text evidence="2">The sequence shown here is derived from an EMBL/GenBank/DDBJ whole genome shotgun (WGS) entry which is preliminary data.</text>
</comment>
<accession>A0A9P1CMR0</accession>
<gene>
    <name evidence="2" type="ORF">C1SCF055_LOCUS19809</name>
</gene>
<dbReference type="OrthoDB" id="427360at2759"/>
<feature type="signal peptide" evidence="1">
    <location>
        <begin position="1"/>
        <end position="16"/>
    </location>
</feature>
<dbReference type="EMBL" id="CAMXCT010001780">
    <property type="protein sequence ID" value="CAI3993026.1"/>
    <property type="molecule type" value="Genomic_DNA"/>
</dbReference>
<dbReference type="EMBL" id="CAMXCT030001780">
    <property type="protein sequence ID" value="CAL4780338.1"/>
    <property type="molecule type" value="Genomic_DNA"/>
</dbReference>
<reference evidence="3 4" key="2">
    <citation type="submission" date="2024-05" db="EMBL/GenBank/DDBJ databases">
        <authorList>
            <person name="Chen Y."/>
            <person name="Shah S."/>
            <person name="Dougan E. K."/>
            <person name="Thang M."/>
            <person name="Chan C."/>
        </authorList>
    </citation>
    <scope>NUCLEOTIDE SEQUENCE [LARGE SCALE GENOMIC DNA]</scope>
</reference>
<dbReference type="EMBL" id="CAMXCT020001780">
    <property type="protein sequence ID" value="CAL1146401.1"/>
    <property type="molecule type" value="Genomic_DNA"/>
</dbReference>
<protein>
    <submittedName>
        <fullName evidence="2">Uncharacterized protein</fullName>
    </submittedName>
</protein>
<name>A0A9P1CMR0_9DINO</name>